<keyword evidence="8" id="KW-1185">Reference proteome</keyword>
<dbReference type="PROSITE" id="PS51257">
    <property type="entry name" value="PROKAR_LIPOPROTEIN"/>
    <property type="match status" value="1"/>
</dbReference>
<dbReference type="EMBL" id="JAPMOS010000141">
    <property type="protein sequence ID" value="KAJ4454654.1"/>
    <property type="molecule type" value="Genomic_DNA"/>
</dbReference>
<evidence type="ECO:0000256" key="1">
    <source>
        <dbReference type="ARBA" id="ARBA00004141"/>
    </source>
</evidence>
<evidence type="ECO:0000256" key="2">
    <source>
        <dbReference type="ARBA" id="ARBA00005645"/>
    </source>
</evidence>
<evidence type="ECO:0000313" key="8">
    <source>
        <dbReference type="Proteomes" id="UP001141327"/>
    </source>
</evidence>
<dbReference type="Proteomes" id="UP001141327">
    <property type="component" value="Unassembled WGS sequence"/>
</dbReference>
<proteinExistence type="inferred from homology"/>
<gene>
    <name evidence="7" type="ORF">PAPYR_10556</name>
</gene>
<protein>
    <recommendedName>
        <fullName evidence="9">Integron gene cassette protein</fullName>
    </recommendedName>
</protein>
<name>A0ABQ8UBE6_9EUKA</name>
<evidence type="ECO:0000256" key="4">
    <source>
        <dbReference type="ARBA" id="ARBA00022989"/>
    </source>
</evidence>
<dbReference type="InterPro" id="IPR007262">
    <property type="entry name" value="Vps55/LEPROT"/>
</dbReference>
<keyword evidence="3 6" id="KW-0812">Transmembrane</keyword>
<keyword evidence="4 6" id="KW-1133">Transmembrane helix</keyword>
<sequence length="118" mass="13053">MRFEPKFVIPLSALAACGTVMCIVGCAVPGHWWPLLTLLFTCVAFATAFMYPSANDDPHMHYWFQLITAAAIASSLGLLVIFFRIQIIYGLGFGLFLAGLLLLYAALTVFVVYARRED</sequence>
<organism evidence="7 8">
    <name type="scientific">Paratrimastix pyriformis</name>
    <dbReference type="NCBI Taxonomy" id="342808"/>
    <lineage>
        <taxon>Eukaryota</taxon>
        <taxon>Metamonada</taxon>
        <taxon>Preaxostyla</taxon>
        <taxon>Paratrimastigidae</taxon>
        <taxon>Paratrimastix</taxon>
    </lineage>
</organism>
<feature type="transmembrane region" description="Helical" evidence="6">
    <location>
        <begin position="63"/>
        <end position="85"/>
    </location>
</feature>
<comment type="caution">
    <text evidence="7">The sequence shown here is derived from an EMBL/GenBank/DDBJ whole genome shotgun (WGS) entry which is preliminary data.</text>
</comment>
<evidence type="ECO:0000256" key="3">
    <source>
        <dbReference type="ARBA" id="ARBA00022692"/>
    </source>
</evidence>
<keyword evidence="5 6" id="KW-0472">Membrane</keyword>
<evidence type="ECO:0000313" key="7">
    <source>
        <dbReference type="EMBL" id="KAJ4454654.1"/>
    </source>
</evidence>
<evidence type="ECO:0008006" key="9">
    <source>
        <dbReference type="Google" id="ProtNLM"/>
    </source>
</evidence>
<feature type="transmembrane region" description="Helical" evidence="6">
    <location>
        <begin position="91"/>
        <end position="114"/>
    </location>
</feature>
<comment type="subcellular location">
    <subcellularLocation>
        <location evidence="1">Membrane</location>
        <topology evidence="1">Multi-pass membrane protein</topology>
    </subcellularLocation>
</comment>
<reference evidence="7" key="1">
    <citation type="journal article" date="2022" name="bioRxiv">
        <title>Genomics of Preaxostyla Flagellates Illuminates Evolutionary Transitions and the Path Towards Mitochondrial Loss.</title>
        <authorList>
            <person name="Novak L.V.F."/>
            <person name="Treitli S.C."/>
            <person name="Pyrih J."/>
            <person name="Halakuc P."/>
            <person name="Pipaliya S.V."/>
            <person name="Vacek V."/>
            <person name="Brzon O."/>
            <person name="Soukal P."/>
            <person name="Eme L."/>
            <person name="Dacks J.B."/>
            <person name="Karnkowska A."/>
            <person name="Elias M."/>
            <person name="Hampl V."/>
        </authorList>
    </citation>
    <scope>NUCLEOTIDE SEQUENCE</scope>
    <source>
        <strain evidence="7">RCP-MX</strain>
    </source>
</reference>
<accession>A0ABQ8UBE6</accession>
<comment type="similarity">
    <text evidence="2">Belongs to the OB-RGRP/VPS55 family.</text>
</comment>
<feature type="transmembrane region" description="Helical" evidence="6">
    <location>
        <begin position="32"/>
        <end position="51"/>
    </location>
</feature>
<evidence type="ECO:0000256" key="5">
    <source>
        <dbReference type="ARBA" id="ARBA00023136"/>
    </source>
</evidence>
<evidence type="ECO:0000256" key="6">
    <source>
        <dbReference type="SAM" id="Phobius"/>
    </source>
</evidence>
<dbReference type="Pfam" id="PF04133">
    <property type="entry name" value="Vps55"/>
    <property type="match status" value="1"/>
</dbReference>